<gene>
    <name evidence="2" type="primary">LOC105681256</name>
</gene>
<dbReference type="PANTHER" id="PTHR45749">
    <property type="match status" value="1"/>
</dbReference>
<evidence type="ECO:0000313" key="1">
    <source>
        <dbReference type="Proteomes" id="UP000515180"/>
    </source>
</evidence>
<protein>
    <submittedName>
        <fullName evidence="2">Uncharacterized protein LOC105681256</fullName>
    </submittedName>
</protein>
<dbReference type="SUPFAM" id="SSF53098">
    <property type="entry name" value="Ribonuclease H-like"/>
    <property type="match status" value="1"/>
</dbReference>
<accession>A0A6P3V127</accession>
<dbReference type="AlphaFoldDB" id="A0A6P3V127"/>
<reference evidence="2" key="1">
    <citation type="submission" date="2025-08" db="UniProtKB">
        <authorList>
            <consortium name="RefSeq"/>
        </authorList>
    </citation>
    <scope>IDENTIFICATION</scope>
</reference>
<dbReference type="RefSeq" id="XP_012245478.1">
    <property type="nucleotide sequence ID" value="XM_012390055.1"/>
</dbReference>
<organism evidence="1 2">
    <name type="scientific">Bombus impatiens</name>
    <name type="common">Bumblebee</name>
    <dbReference type="NCBI Taxonomy" id="132113"/>
    <lineage>
        <taxon>Eukaryota</taxon>
        <taxon>Metazoa</taxon>
        <taxon>Ecdysozoa</taxon>
        <taxon>Arthropoda</taxon>
        <taxon>Hexapoda</taxon>
        <taxon>Insecta</taxon>
        <taxon>Pterygota</taxon>
        <taxon>Neoptera</taxon>
        <taxon>Endopterygota</taxon>
        <taxon>Hymenoptera</taxon>
        <taxon>Apocrita</taxon>
        <taxon>Aculeata</taxon>
        <taxon>Apoidea</taxon>
        <taxon>Anthophila</taxon>
        <taxon>Apidae</taxon>
        <taxon>Bombus</taxon>
        <taxon>Pyrobombus</taxon>
    </lineage>
</organism>
<sequence length="235" mass="26585">MANYAQKVIIDAIKGAKCYSILLDCTPDVSHQEQLSVVLRCVNITDEKVEIQEHFIKFEIVHNTTGRGLSETMLILDQWGIKISDYRGHGYGNGVNMRGIYRGVQANVLCVNPKALYIPCGSHNLNLLLGDGAKSSTQTLRLFGILQKIYTIFAASTSRWDVLQKHVEKITLKPLSDTKWECCFDSVKVIRFHVRQFRNALIEIADNASDNELKIEILSIVRKINEFEFIASLII</sequence>
<dbReference type="OrthoDB" id="7695426at2759"/>
<dbReference type="GeneID" id="105681256"/>
<proteinExistence type="predicted"/>
<name>A0A6P3V127_BOMIM</name>
<dbReference type="KEGG" id="bim:105681256"/>
<dbReference type="PANTHER" id="PTHR45749:SF35">
    <property type="entry name" value="AC-LIKE TRANSPOSASE-RELATED"/>
    <property type="match status" value="1"/>
</dbReference>
<dbReference type="InterPro" id="IPR012337">
    <property type="entry name" value="RNaseH-like_sf"/>
</dbReference>
<keyword evidence="1" id="KW-1185">Reference proteome</keyword>
<evidence type="ECO:0000313" key="2">
    <source>
        <dbReference type="RefSeq" id="XP_012245478.1"/>
    </source>
</evidence>
<dbReference type="Proteomes" id="UP000515180">
    <property type="component" value="Unplaced"/>
</dbReference>